<reference evidence="10 11" key="1">
    <citation type="journal article" date="2012" name="BMC Genomics">
        <title>Comparative genomics of the white-rot fungi, Phanerochaete carnosa and P. chrysosporium, to elucidate the genetic basis of the distinct wood types they colonize.</title>
        <authorList>
            <person name="Suzuki H."/>
            <person name="MacDonald J."/>
            <person name="Syed K."/>
            <person name="Salamov A."/>
            <person name="Hori C."/>
            <person name="Aerts A."/>
            <person name="Henrissat B."/>
            <person name="Wiebenga A."/>
            <person name="vanKuyk P.A."/>
            <person name="Barry K."/>
            <person name="Lindquist E."/>
            <person name="LaButti K."/>
            <person name="Lapidus A."/>
            <person name="Lucas S."/>
            <person name="Coutinho P."/>
            <person name="Gong Y."/>
            <person name="Samejima M."/>
            <person name="Mahadevan R."/>
            <person name="Abou-Zaid M."/>
            <person name="de Vries R.P."/>
            <person name="Igarashi K."/>
            <person name="Yadav J.S."/>
            <person name="Grigoriev I.V."/>
            <person name="Master E.R."/>
        </authorList>
    </citation>
    <scope>NUCLEOTIDE SEQUENCE [LARGE SCALE GENOMIC DNA]</scope>
    <source>
        <strain evidence="10 11">HHB-10118-sp</strain>
    </source>
</reference>
<dbReference type="InterPro" id="IPR036396">
    <property type="entry name" value="Cyt_P450_sf"/>
</dbReference>
<gene>
    <name evidence="10" type="ORF">PHACADRAFT_211938</name>
</gene>
<evidence type="ECO:0000256" key="1">
    <source>
        <dbReference type="ARBA" id="ARBA00010617"/>
    </source>
</evidence>
<dbReference type="GO" id="GO:0016705">
    <property type="term" value="F:oxidoreductase activity, acting on paired donors, with incorporation or reduction of molecular oxygen"/>
    <property type="evidence" value="ECO:0007669"/>
    <property type="project" value="InterPro"/>
</dbReference>
<organism evidence="10 11">
    <name type="scientific">Phanerochaete carnosa (strain HHB-10118-sp)</name>
    <name type="common">White-rot fungus</name>
    <name type="synonym">Peniophora carnosa</name>
    <dbReference type="NCBI Taxonomy" id="650164"/>
    <lineage>
        <taxon>Eukaryota</taxon>
        <taxon>Fungi</taxon>
        <taxon>Dikarya</taxon>
        <taxon>Basidiomycota</taxon>
        <taxon>Agaricomycotina</taxon>
        <taxon>Agaricomycetes</taxon>
        <taxon>Polyporales</taxon>
        <taxon>Phanerochaetaceae</taxon>
        <taxon>Phanerochaete</taxon>
    </lineage>
</organism>
<dbReference type="Proteomes" id="UP000008370">
    <property type="component" value="Unassembled WGS sequence"/>
</dbReference>
<dbReference type="PRINTS" id="PR00463">
    <property type="entry name" value="EP450I"/>
</dbReference>
<dbReference type="InterPro" id="IPR002401">
    <property type="entry name" value="Cyt_P450_E_grp-I"/>
</dbReference>
<comment type="cofactor">
    <cofactor evidence="7">
        <name>heme</name>
        <dbReference type="ChEBI" id="CHEBI:30413"/>
    </cofactor>
</comment>
<dbReference type="InterPro" id="IPR001128">
    <property type="entry name" value="Cyt_P450"/>
</dbReference>
<dbReference type="Pfam" id="PF00067">
    <property type="entry name" value="p450"/>
    <property type="match status" value="2"/>
</dbReference>
<evidence type="ECO:0000256" key="5">
    <source>
        <dbReference type="ARBA" id="ARBA00023004"/>
    </source>
</evidence>
<evidence type="ECO:0000256" key="6">
    <source>
        <dbReference type="ARBA" id="ARBA00023033"/>
    </source>
</evidence>
<dbReference type="PANTHER" id="PTHR24291">
    <property type="entry name" value="CYTOCHROME P450 FAMILY 4"/>
    <property type="match status" value="1"/>
</dbReference>
<name>K5VMM9_PHACS</name>
<keyword evidence="11" id="KW-1185">Reference proteome</keyword>
<keyword evidence="2 7" id="KW-0349">Heme</keyword>
<dbReference type="PRINTS" id="PR00385">
    <property type="entry name" value="P450"/>
</dbReference>
<evidence type="ECO:0000313" key="11">
    <source>
        <dbReference type="Proteomes" id="UP000008370"/>
    </source>
</evidence>
<keyword evidence="4 8" id="KW-0560">Oxidoreductase</keyword>
<proteinExistence type="inferred from homology"/>
<dbReference type="RefSeq" id="XP_007399057.1">
    <property type="nucleotide sequence ID" value="XM_007398995.1"/>
</dbReference>
<dbReference type="PROSITE" id="PS00086">
    <property type="entry name" value="CYTOCHROME_P450"/>
    <property type="match status" value="1"/>
</dbReference>
<feature type="binding site" description="axial binding residue" evidence="7">
    <location>
        <position position="235"/>
    </location>
    <ligand>
        <name>heme</name>
        <dbReference type="ChEBI" id="CHEBI:30413"/>
    </ligand>
    <ligandPart>
        <name>Fe</name>
        <dbReference type="ChEBI" id="CHEBI:18248"/>
    </ligandPart>
</feature>
<dbReference type="PANTHER" id="PTHR24291:SF50">
    <property type="entry name" value="BIFUNCTIONAL ALBAFLAVENONE MONOOXYGENASE_TERPENE SYNTHASE"/>
    <property type="match status" value="1"/>
</dbReference>
<keyword evidence="9" id="KW-0175">Coiled coil</keyword>
<dbReference type="Gene3D" id="1.10.630.10">
    <property type="entry name" value="Cytochrome P450"/>
    <property type="match status" value="1"/>
</dbReference>
<evidence type="ECO:0000313" key="10">
    <source>
        <dbReference type="EMBL" id="EKM52718.1"/>
    </source>
</evidence>
<evidence type="ECO:0008006" key="12">
    <source>
        <dbReference type="Google" id="ProtNLM"/>
    </source>
</evidence>
<evidence type="ECO:0000256" key="7">
    <source>
        <dbReference type="PIRSR" id="PIRSR602401-1"/>
    </source>
</evidence>
<dbReference type="HOGENOM" id="CLU_001570_25_1_1"/>
<evidence type="ECO:0000256" key="4">
    <source>
        <dbReference type="ARBA" id="ARBA00023002"/>
    </source>
</evidence>
<dbReference type="InterPro" id="IPR017972">
    <property type="entry name" value="Cyt_P450_CS"/>
</dbReference>
<evidence type="ECO:0000256" key="9">
    <source>
        <dbReference type="SAM" id="Coils"/>
    </source>
</evidence>
<dbReference type="InParanoid" id="K5VMM9"/>
<dbReference type="SUPFAM" id="SSF48264">
    <property type="entry name" value="Cytochrome P450"/>
    <property type="match status" value="1"/>
</dbReference>
<dbReference type="InterPro" id="IPR050196">
    <property type="entry name" value="Cytochrome_P450_Monoox"/>
</dbReference>
<dbReference type="GeneID" id="18913171"/>
<evidence type="ECO:0000256" key="3">
    <source>
        <dbReference type="ARBA" id="ARBA00022723"/>
    </source>
</evidence>
<dbReference type="GO" id="GO:0004497">
    <property type="term" value="F:monooxygenase activity"/>
    <property type="evidence" value="ECO:0007669"/>
    <property type="project" value="UniProtKB-KW"/>
</dbReference>
<dbReference type="AlphaFoldDB" id="K5VMM9"/>
<keyword evidence="3 7" id="KW-0479">Metal-binding</keyword>
<keyword evidence="6 8" id="KW-0503">Monooxygenase</keyword>
<dbReference type="GO" id="GO:0005506">
    <property type="term" value="F:iron ion binding"/>
    <property type="evidence" value="ECO:0007669"/>
    <property type="project" value="InterPro"/>
</dbReference>
<dbReference type="EMBL" id="JH930475">
    <property type="protein sequence ID" value="EKM52718.1"/>
    <property type="molecule type" value="Genomic_DNA"/>
</dbReference>
<comment type="similarity">
    <text evidence="1 8">Belongs to the cytochrome P450 family.</text>
</comment>
<dbReference type="GO" id="GO:0020037">
    <property type="term" value="F:heme binding"/>
    <property type="evidence" value="ECO:0007669"/>
    <property type="project" value="InterPro"/>
</dbReference>
<sequence>MIAPKLVMEWALKQRIAQVKLAFEELEQYMLELIQECRNLEKNAMIYIAHVPLQTSSYKTLAGNIFIFMLAGHETTAHTLAFTFGLLSLHPDYQEKLYKHIKSIIPDGRPPMSLLRAAIPVARHQIHEETHLLLSTWLSSMRHSVYSLGEYGVPHIGVTTIPKVAAEDTTLVTTDRVGNEVVVPVSRGTSLQISVAALHYNPRYWDDPLAFKPERFHGDWPREACLPFSSGARSCLGRRSFETEGIAILTMLLSRYKIELKDDLKFVNKT</sequence>
<keyword evidence="5 7" id="KW-0408">Iron</keyword>
<evidence type="ECO:0000256" key="8">
    <source>
        <dbReference type="RuleBase" id="RU000461"/>
    </source>
</evidence>
<dbReference type="STRING" id="650164.K5VMM9"/>
<accession>K5VMM9</accession>
<dbReference type="KEGG" id="pco:PHACADRAFT_211938"/>
<evidence type="ECO:0000256" key="2">
    <source>
        <dbReference type="ARBA" id="ARBA00022617"/>
    </source>
</evidence>
<protein>
    <recommendedName>
        <fullName evidence="12">Cytochrome P450</fullName>
    </recommendedName>
</protein>
<dbReference type="OrthoDB" id="1470350at2759"/>
<feature type="coiled-coil region" evidence="9">
    <location>
        <begin position="16"/>
        <end position="43"/>
    </location>
</feature>